<protein>
    <submittedName>
        <fullName evidence="2">Uncharacterized protein</fullName>
    </submittedName>
</protein>
<organism evidence="1 2">
    <name type="scientific">Meloidogyne floridensis</name>
    <dbReference type="NCBI Taxonomy" id="298350"/>
    <lineage>
        <taxon>Eukaryota</taxon>
        <taxon>Metazoa</taxon>
        <taxon>Ecdysozoa</taxon>
        <taxon>Nematoda</taxon>
        <taxon>Chromadorea</taxon>
        <taxon>Rhabditida</taxon>
        <taxon>Tylenchina</taxon>
        <taxon>Tylenchomorpha</taxon>
        <taxon>Tylenchoidea</taxon>
        <taxon>Meloidogynidae</taxon>
        <taxon>Meloidogyninae</taxon>
        <taxon>Meloidogyne</taxon>
    </lineage>
</organism>
<reference evidence="2" key="1">
    <citation type="submission" date="2022-11" db="UniProtKB">
        <authorList>
            <consortium name="WormBaseParasite"/>
        </authorList>
    </citation>
    <scope>IDENTIFICATION</scope>
</reference>
<proteinExistence type="predicted"/>
<name>A0A915NEJ1_9BILA</name>
<evidence type="ECO:0000313" key="1">
    <source>
        <dbReference type="Proteomes" id="UP000887560"/>
    </source>
</evidence>
<sequence>MPVHKSEHFDTINSFKKADNDCLEKLKVQQFQLKELTSTPNNDENRNQLDKEIQSNIQNQKEIINTIKHNHYILANEYNFSEKDLESLRKPPLPTKGKTGGSKLKGVIQNLGQTSGNQVHESSQNIVQSTNPSINEYFGNHSLNE</sequence>
<dbReference type="WBParaSite" id="scf7180000417691.g1645">
    <property type="protein sequence ID" value="scf7180000417691.g1645"/>
    <property type="gene ID" value="scf7180000417691.g1645"/>
</dbReference>
<dbReference type="AlphaFoldDB" id="A0A915NEJ1"/>
<keyword evidence="1" id="KW-1185">Reference proteome</keyword>
<accession>A0A915NEJ1</accession>
<dbReference type="Proteomes" id="UP000887560">
    <property type="component" value="Unplaced"/>
</dbReference>
<evidence type="ECO:0000313" key="2">
    <source>
        <dbReference type="WBParaSite" id="scf7180000417691.g1645"/>
    </source>
</evidence>